<keyword evidence="3" id="KW-1185">Reference proteome</keyword>
<keyword evidence="1" id="KW-0812">Transmembrane</keyword>
<dbReference type="RefSeq" id="WP_091610890.1">
    <property type="nucleotide sequence ID" value="NZ_FOEF01000001.1"/>
</dbReference>
<protein>
    <recommendedName>
        <fullName evidence="4">DUF1707 domain-containing protein</fullName>
    </recommendedName>
</protein>
<evidence type="ECO:0000313" key="3">
    <source>
        <dbReference type="Proteomes" id="UP000198582"/>
    </source>
</evidence>
<evidence type="ECO:0000313" key="2">
    <source>
        <dbReference type="EMBL" id="SEO46656.1"/>
    </source>
</evidence>
<dbReference type="STRING" id="394193.SAMN04489732_101117"/>
<accession>A0A1H8PXW5</accession>
<proteinExistence type="predicted"/>
<evidence type="ECO:0008006" key="4">
    <source>
        <dbReference type="Google" id="ProtNLM"/>
    </source>
</evidence>
<reference evidence="2 3" key="1">
    <citation type="submission" date="2016-10" db="EMBL/GenBank/DDBJ databases">
        <authorList>
            <person name="de Groot N.N."/>
        </authorList>
    </citation>
    <scope>NUCLEOTIDE SEQUENCE [LARGE SCALE GENOMIC DNA]</scope>
    <source>
        <strain evidence="2 3">DSM 44993</strain>
    </source>
</reference>
<feature type="transmembrane region" description="Helical" evidence="1">
    <location>
        <begin position="106"/>
        <end position="124"/>
    </location>
</feature>
<dbReference type="Proteomes" id="UP000198582">
    <property type="component" value="Unassembled WGS sequence"/>
</dbReference>
<gene>
    <name evidence="2" type="ORF">SAMN04489732_101117</name>
</gene>
<organism evidence="2 3">
    <name type="scientific">Amycolatopsis saalfeldensis</name>
    <dbReference type="NCBI Taxonomy" id="394193"/>
    <lineage>
        <taxon>Bacteria</taxon>
        <taxon>Bacillati</taxon>
        <taxon>Actinomycetota</taxon>
        <taxon>Actinomycetes</taxon>
        <taxon>Pseudonocardiales</taxon>
        <taxon>Pseudonocardiaceae</taxon>
        <taxon>Amycolatopsis</taxon>
    </lineage>
</organism>
<feature type="transmembrane region" description="Helical" evidence="1">
    <location>
        <begin position="80"/>
        <end position="100"/>
    </location>
</feature>
<keyword evidence="1" id="KW-0472">Membrane</keyword>
<keyword evidence="1" id="KW-1133">Transmembrane helix</keyword>
<name>A0A1H8PXW5_9PSEU</name>
<dbReference type="AlphaFoldDB" id="A0A1H8PXW5"/>
<sequence length="139" mass="14939">MSETNRFGLGRVTELDRKLAATEIEYARSTGLYDGQEAARRLARVRLATTRMALRLAVEGGSGEAAPALLEAAPGIAARLWALVGGVNVLIWLFIGAIGGQWDPLWLIWVLLGGGVLVAGIWGLRDWDRRLRATAGDSA</sequence>
<dbReference type="EMBL" id="FOEF01000001">
    <property type="protein sequence ID" value="SEO46656.1"/>
    <property type="molecule type" value="Genomic_DNA"/>
</dbReference>
<dbReference type="OrthoDB" id="3628317at2"/>
<evidence type="ECO:0000256" key="1">
    <source>
        <dbReference type="SAM" id="Phobius"/>
    </source>
</evidence>